<reference evidence="3" key="1">
    <citation type="submission" date="2022-07" db="EMBL/GenBank/DDBJ databases">
        <title>Genome Sequence of Leucocoprinus birnbaumii.</title>
        <authorList>
            <person name="Buettner E."/>
        </authorList>
    </citation>
    <scope>NUCLEOTIDE SEQUENCE</scope>
    <source>
        <strain evidence="3">VT141</strain>
    </source>
</reference>
<evidence type="ECO:0000259" key="2">
    <source>
        <dbReference type="Pfam" id="PF19343"/>
    </source>
</evidence>
<organism evidence="3 4">
    <name type="scientific">Leucocoprinus birnbaumii</name>
    <dbReference type="NCBI Taxonomy" id="56174"/>
    <lineage>
        <taxon>Eukaryota</taxon>
        <taxon>Fungi</taxon>
        <taxon>Dikarya</taxon>
        <taxon>Basidiomycota</taxon>
        <taxon>Agaricomycotina</taxon>
        <taxon>Agaricomycetes</taxon>
        <taxon>Agaricomycetidae</taxon>
        <taxon>Agaricales</taxon>
        <taxon>Agaricineae</taxon>
        <taxon>Agaricaceae</taxon>
        <taxon>Leucocoprinus</taxon>
    </lineage>
</organism>
<feature type="domain" description="HAM1-like N-terminal" evidence="2">
    <location>
        <begin position="15"/>
        <end position="127"/>
    </location>
</feature>
<dbReference type="Proteomes" id="UP001213000">
    <property type="component" value="Unassembled WGS sequence"/>
</dbReference>
<evidence type="ECO:0000313" key="3">
    <source>
        <dbReference type="EMBL" id="KAJ3556110.1"/>
    </source>
</evidence>
<proteinExistence type="predicted"/>
<feature type="compositionally biased region" description="Low complexity" evidence="1">
    <location>
        <begin position="273"/>
        <end position="289"/>
    </location>
</feature>
<keyword evidence="4" id="KW-1185">Reference proteome</keyword>
<dbReference type="AlphaFoldDB" id="A0AAD5YQD1"/>
<gene>
    <name evidence="3" type="ORF">NP233_g12054</name>
</gene>
<name>A0AAD5YQD1_9AGAR</name>
<evidence type="ECO:0000256" key="1">
    <source>
        <dbReference type="SAM" id="MobiDB-lite"/>
    </source>
</evidence>
<accession>A0AAD5YQD1</accession>
<evidence type="ECO:0000313" key="4">
    <source>
        <dbReference type="Proteomes" id="UP001213000"/>
    </source>
</evidence>
<protein>
    <recommendedName>
        <fullName evidence="2">HAM1-like N-terminal domain-containing protein</fullName>
    </recommendedName>
</protein>
<comment type="caution">
    <text evidence="3">The sequence shown here is derived from an EMBL/GenBank/DDBJ whole genome shotgun (WGS) entry which is preliminary data.</text>
</comment>
<dbReference type="EMBL" id="JANIEX010001610">
    <property type="protein sequence ID" value="KAJ3556110.1"/>
    <property type="molecule type" value="Genomic_DNA"/>
</dbReference>
<feature type="region of interest" description="Disordered" evidence="1">
    <location>
        <begin position="256"/>
        <end position="297"/>
    </location>
</feature>
<sequence length="297" mass="32906">MPSPPPTDDLSDVRKHINPSLREVRTLLERFTANIPITRIQHCVAGSRMLMHLSVESAHPAFAYNHAHSFISVLIKPGYVLDKTFNEDGHRRRLCKGGQYFHDEKYCSESDDLFNIVSYWFKAMGDDLRGLGAAYEELQGRNLFHNIVSLKTDNYIMFSPYNAIIASYYDTKSSLKTTDADIADALLELVLDELFCDSSSAGVSLVTYLSFLLTTTSPPARWVSSSCVCINPYHLPLSQVHLKLDLTYQAIINSSTSSGSATGSGLRPQRDTGSTSKSLRTSSRSASGAYGNRTTDL</sequence>
<feature type="compositionally biased region" description="Low complexity" evidence="1">
    <location>
        <begin position="256"/>
        <end position="265"/>
    </location>
</feature>
<dbReference type="InterPro" id="IPR045967">
    <property type="entry name" value="HAM1-like_N"/>
</dbReference>
<dbReference type="Pfam" id="PF19343">
    <property type="entry name" value="HAM1_N"/>
    <property type="match status" value="1"/>
</dbReference>